<keyword evidence="3" id="KW-1185">Reference proteome</keyword>
<dbReference type="PANTHER" id="PTHR46689:SF1">
    <property type="entry name" value="PHOD-LIKE PHOSPHATASE DOMAIN-CONTAINING PROTEIN"/>
    <property type="match status" value="1"/>
</dbReference>
<dbReference type="InterPro" id="IPR018946">
    <property type="entry name" value="PhoD-like_MPP"/>
</dbReference>
<dbReference type="AlphaFoldDB" id="A0A1E3P000"/>
<dbReference type="GeneID" id="30202961"/>
<dbReference type="GO" id="GO:0005886">
    <property type="term" value="C:plasma membrane"/>
    <property type="evidence" value="ECO:0007669"/>
    <property type="project" value="EnsemblFungi"/>
</dbReference>
<reference evidence="2 3" key="1">
    <citation type="journal article" date="2016" name="Proc. Natl. Acad. Sci. U.S.A.">
        <title>Comparative genomics of biotechnologically important yeasts.</title>
        <authorList>
            <person name="Riley R."/>
            <person name="Haridas S."/>
            <person name="Wolfe K.H."/>
            <person name="Lopes M.R."/>
            <person name="Hittinger C.T."/>
            <person name="Goeker M."/>
            <person name="Salamov A.A."/>
            <person name="Wisecaver J.H."/>
            <person name="Long T.M."/>
            <person name="Calvey C.H."/>
            <person name="Aerts A.L."/>
            <person name="Barry K.W."/>
            <person name="Choi C."/>
            <person name="Clum A."/>
            <person name="Coughlan A.Y."/>
            <person name="Deshpande S."/>
            <person name="Douglass A.P."/>
            <person name="Hanson S.J."/>
            <person name="Klenk H.-P."/>
            <person name="LaButti K.M."/>
            <person name="Lapidus A."/>
            <person name="Lindquist E.A."/>
            <person name="Lipzen A.M."/>
            <person name="Meier-Kolthoff J.P."/>
            <person name="Ohm R.A."/>
            <person name="Otillar R.P."/>
            <person name="Pangilinan J.L."/>
            <person name="Peng Y."/>
            <person name="Rokas A."/>
            <person name="Rosa C.A."/>
            <person name="Scheuner C."/>
            <person name="Sibirny A.A."/>
            <person name="Slot J.C."/>
            <person name="Stielow J.B."/>
            <person name="Sun H."/>
            <person name="Kurtzman C.P."/>
            <person name="Blackwell M."/>
            <person name="Grigoriev I.V."/>
            <person name="Jeffries T.W."/>
        </authorList>
    </citation>
    <scope>NUCLEOTIDE SEQUENCE [LARGE SCALE GENOMIC DNA]</scope>
    <source>
        <strain evidence="3">ATCC 58044 / CBS 1984 / NCYC 433 / NRRL Y-366-8</strain>
    </source>
</reference>
<evidence type="ECO:0000313" key="3">
    <source>
        <dbReference type="Proteomes" id="UP000094112"/>
    </source>
</evidence>
<dbReference type="STRING" id="683960.A0A1E3P000"/>
<dbReference type="EMBL" id="KV454211">
    <property type="protein sequence ID" value="ODQ58733.1"/>
    <property type="molecule type" value="Genomic_DNA"/>
</dbReference>
<organism evidence="2 3">
    <name type="scientific">Wickerhamomyces anomalus (strain ATCC 58044 / CBS 1984 / NCYC 433 / NRRL Y-366-8)</name>
    <name type="common">Yeast</name>
    <name type="synonym">Hansenula anomala</name>
    <dbReference type="NCBI Taxonomy" id="683960"/>
    <lineage>
        <taxon>Eukaryota</taxon>
        <taxon>Fungi</taxon>
        <taxon>Dikarya</taxon>
        <taxon>Ascomycota</taxon>
        <taxon>Saccharomycotina</taxon>
        <taxon>Saccharomycetes</taxon>
        <taxon>Phaffomycetales</taxon>
        <taxon>Wickerhamomycetaceae</taxon>
        <taxon>Wickerhamomyces</taxon>
    </lineage>
</organism>
<dbReference type="OrthoDB" id="2419400at2759"/>
<dbReference type="RefSeq" id="XP_019037940.1">
    <property type="nucleotide sequence ID" value="XM_019185715.1"/>
</dbReference>
<name>A0A1E3P000_WICAA</name>
<feature type="domain" description="PhoD-like phosphatase" evidence="1">
    <location>
        <begin position="134"/>
        <end position="417"/>
    </location>
</feature>
<dbReference type="CDD" id="cd07389">
    <property type="entry name" value="MPP_PhoD"/>
    <property type="match status" value="1"/>
</dbReference>
<dbReference type="Gene3D" id="3.60.21.70">
    <property type="entry name" value="PhoD-like phosphatase"/>
    <property type="match status" value="1"/>
</dbReference>
<evidence type="ECO:0000313" key="2">
    <source>
        <dbReference type="EMBL" id="ODQ58733.1"/>
    </source>
</evidence>
<gene>
    <name evidence="2" type="ORF">WICANDRAFT_84482</name>
</gene>
<dbReference type="Pfam" id="PF19050">
    <property type="entry name" value="PhoD_2"/>
    <property type="match status" value="2"/>
</dbReference>
<sequence length="680" mass="77405">MSLQDWIQDVQPISKIYEILEASKNVPDECPVNDPLGGVDIRCGPILRLIGTLEDNTDNYRASIMLVVKGSEIPKVSYVQGPVIPDSLDELAKGEYKHQVFSTVGDYKFYRFLIDTKLIAKEQKIRYTVNDVLSYEFFLPAASQPMNIVSYSCNGFSLSTQTETYKSSLWYDVLNRHHSSQRYHVMLGGGDQIYCDAIKNASKVFHDWLEEKNPVKKHHQKLTKEISDSFHDFYINQYMKWYGQGFWKGTNGKILEALFPVAMATIPSINIYDDHDIIDGYGSYRDSTMSTEIFKGVGNIAYQYYMLFQQQVNYKDDDEAYLKDPSWILGSKPGPYMGEKSHSIFTKLGKGIGFLGLDCRTERKLKTIVTKETYELVFKRLQAEVKKDPSIKHLLVLLGVPIAYPRLVWLEWLLNSVILAPARTLAQKGIIAKGLVNEFDGSVEVLDDLNDHWCSKHHKKERNNLIGKLQEFGSKNGVRVTILSGDVHLAAVGRFKTKMHLNHFFNKEKYQEHNDAVKSKPEEDPRLMFNVISSAIVNAPPPDAMAGLLNKRSGIHHFDHNTDEDMVPIFTKDVDGSIRSNKEFLNKRNWADLISIHNIQDKEGYKVGDERLPGPVTGIPEGLKIRDERDLSYRISENSLIATIHVEKNHEDIKSETLGYEIAIPGLSGKYQLENIGLRA</sequence>
<evidence type="ECO:0000259" key="1">
    <source>
        <dbReference type="Pfam" id="PF19050"/>
    </source>
</evidence>
<dbReference type="InterPro" id="IPR038607">
    <property type="entry name" value="PhoD-like_sf"/>
</dbReference>
<accession>A0A1E3P000</accession>
<dbReference type="Proteomes" id="UP000094112">
    <property type="component" value="Unassembled WGS sequence"/>
</dbReference>
<dbReference type="InterPro" id="IPR043904">
    <property type="entry name" value="PhoD_2-like"/>
</dbReference>
<feature type="domain" description="PhoD-like phosphatase" evidence="1">
    <location>
        <begin position="425"/>
        <end position="599"/>
    </location>
</feature>
<proteinExistence type="predicted"/>
<dbReference type="PANTHER" id="PTHR46689">
    <property type="entry name" value="MEMBRANE PROTEIN, PUTATIVE-RELATED"/>
    <property type="match status" value="1"/>
</dbReference>
<protein>
    <recommendedName>
        <fullName evidence="1">PhoD-like phosphatase domain-containing protein</fullName>
    </recommendedName>
</protein>